<evidence type="ECO:0000313" key="3">
    <source>
        <dbReference type="Proteomes" id="UP000053372"/>
    </source>
</evidence>
<dbReference type="Pfam" id="PF14218">
    <property type="entry name" value="COP23"/>
    <property type="match status" value="1"/>
</dbReference>
<comment type="caution">
    <text evidence="2">The sequence shown here is derived from an EMBL/GenBank/DDBJ whole genome shotgun (WGS) entry which is preliminary data.</text>
</comment>
<organism evidence="2 3">
    <name type="scientific">Mastigocoleus testarum BC008</name>
    <dbReference type="NCBI Taxonomy" id="371196"/>
    <lineage>
        <taxon>Bacteria</taxon>
        <taxon>Bacillati</taxon>
        <taxon>Cyanobacteriota</taxon>
        <taxon>Cyanophyceae</taxon>
        <taxon>Nostocales</taxon>
        <taxon>Hapalosiphonaceae</taxon>
        <taxon>Mastigocoleus</taxon>
    </lineage>
</organism>
<proteinExistence type="predicted"/>
<dbReference type="OrthoDB" id="515781at2"/>
<dbReference type="RefSeq" id="WP_027845228.1">
    <property type="nucleotide sequence ID" value="NZ_LMTZ01000151.1"/>
</dbReference>
<evidence type="ECO:0000313" key="2">
    <source>
        <dbReference type="EMBL" id="KST62645.1"/>
    </source>
</evidence>
<feature type="region of interest" description="Disordered" evidence="1">
    <location>
        <begin position="234"/>
        <end position="286"/>
    </location>
</feature>
<feature type="compositionally biased region" description="Low complexity" evidence="1">
    <location>
        <begin position="72"/>
        <end position="90"/>
    </location>
</feature>
<feature type="compositionally biased region" description="Polar residues" evidence="1">
    <location>
        <begin position="234"/>
        <end position="245"/>
    </location>
</feature>
<dbReference type="Proteomes" id="UP000053372">
    <property type="component" value="Unassembled WGS sequence"/>
</dbReference>
<gene>
    <name evidence="2" type="ORF">BC008_38090</name>
</gene>
<sequence>MLLKSWQFLLFGSLGLSIFFGNSVVLAQSNRSSDSVVVPTGSTNTRSRTSSSSNSSRQINRNVNIDNSVNGRSTSTRTTTRTRRNSSSPITTATRFSCASYGGEYTVMYQPETQPGQYFPWAKPRKMGGGWDPIKRCNKIAERLERYRPDGLTELRTSSLNGYNILCVTSEADPSCRIVLTVPQDKDPYEVRNNVFENLIAADSGRETVGVSTYSAENGDFENIVNMGRSLFGNNKKPNSASQKRINLKPFLDPKDGGSGSQLKKGVNLGGSKNQSGLDLNTDRLR</sequence>
<reference evidence="2 3" key="1">
    <citation type="journal article" date="2015" name="Genome Announc.">
        <title>Draft Genome of the Euendolithic (true boring) Cyanobacterium Mastigocoleus testarum strain BC008.</title>
        <authorList>
            <person name="Guida B.S."/>
            <person name="Garcia-Pichel F."/>
        </authorList>
    </citation>
    <scope>NUCLEOTIDE SEQUENCE [LARGE SCALE GENOMIC DNA]</scope>
    <source>
        <strain evidence="2 3">BC008</strain>
    </source>
</reference>
<dbReference type="EMBL" id="LMTZ01000151">
    <property type="protein sequence ID" value="KST62645.1"/>
    <property type="molecule type" value="Genomic_DNA"/>
</dbReference>
<name>A0A0V7ZDN3_9CYAN</name>
<evidence type="ECO:0008006" key="4">
    <source>
        <dbReference type="Google" id="ProtNLM"/>
    </source>
</evidence>
<evidence type="ECO:0000256" key="1">
    <source>
        <dbReference type="SAM" id="MobiDB-lite"/>
    </source>
</evidence>
<dbReference type="InterPro" id="IPR025478">
    <property type="entry name" value="COP23"/>
</dbReference>
<accession>A0A0V7ZDN3</accession>
<dbReference type="AlphaFoldDB" id="A0A0V7ZDN3"/>
<keyword evidence="3" id="KW-1185">Reference proteome</keyword>
<feature type="region of interest" description="Disordered" evidence="1">
    <location>
        <begin position="31"/>
        <end position="90"/>
    </location>
</feature>
<protein>
    <recommendedName>
        <fullName evidence="4">Circadian oscillating protein COP23</fullName>
    </recommendedName>
</protein>
<feature type="compositionally biased region" description="Low complexity" evidence="1">
    <location>
        <begin position="40"/>
        <end position="62"/>
    </location>
</feature>